<evidence type="ECO:0000259" key="3">
    <source>
        <dbReference type="PROSITE" id="PS50011"/>
    </source>
</evidence>
<name>A0AAD2PVU1_9STRA</name>
<dbReference type="SUPFAM" id="SSF56112">
    <property type="entry name" value="Protein kinase-like (PK-like)"/>
    <property type="match status" value="1"/>
</dbReference>
<dbReference type="Pfam" id="PF00069">
    <property type="entry name" value="Pkinase"/>
    <property type="match status" value="1"/>
</dbReference>
<accession>A0AAD2PVU1</accession>
<feature type="compositionally biased region" description="Polar residues" evidence="2">
    <location>
        <begin position="1"/>
        <end position="18"/>
    </location>
</feature>
<comment type="caution">
    <text evidence="4">The sequence shown here is derived from an EMBL/GenBank/DDBJ whole genome shotgun (WGS) entry which is preliminary data.</text>
</comment>
<keyword evidence="1" id="KW-0175">Coiled coil</keyword>
<dbReference type="GO" id="GO:0005524">
    <property type="term" value="F:ATP binding"/>
    <property type="evidence" value="ECO:0007669"/>
    <property type="project" value="InterPro"/>
</dbReference>
<dbReference type="Gene3D" id="1.10.510.10">
    <property type="entry name" value="Transferase(Phosphotransferase) domain 1"/>
    <property type="match status" value="1"/>
</dbReference>
<feature type="domain" description="Protein kinase" evidence="3">
    <location>
        <begin position="573"/>
        <end position="853"/>
    </location>
</feature>
<dbReference type="InterPro" id="IPR011009">
    <property type="entry name" value="Kinase-like_dom_sf"/>
</dbReference>
<protein>
    <recommendedName>
        <fullName evidence="3">Protein kinase domain-containing protein</fullName>
    </recommendedName>
</protein>
<dbReference type="GO" id="GO:0004672">
    <property type="term" value="F:protein kinase activity"/>
    <property type="evidence" value="ECO:0007669"/>
    <property type="project" value="InterPro"/>
</dbReference>
<dbReference type="Proteomes" id="UP001295423">
    <property type="component" value="Unassembled WGS sequence"/>
</dbReference>
<dbReference type="EMBL" id="CAKOGP040001944">
    <property type="protein sequence ID" value="CAJ1957421.1"/>
    <property type="molecule type" value="Genomic_DNA"/>
</dbReference>
<dbReference type="PROSITE" id="PS50011">
    <property type="entry name" value="PROTEIN_KINASE_DOM"/>
    <property type="match status" value="1"/>
</dbReference>
<feature type="coiled-coil region" evidence="1">
    <location>
        <begin position="201"/>
        <end position="228"/>
    </location>
</feature>
<organism evidence="4 5">
    <name type="scientific">Cylindrotheca closterium</name>
    <dbReference type="NCBI Taxonomy" id="2856"/>
    <lineage>
        <taxon>Eukaryota</taxon>
        <taxon>Sar</taxon>
        <taxon>Stramenopiles</taxon>
        <taxon>Ochrophyta</taxon>
        <taxon>Bacillariophyta</taxon>
        <taxon>Bacillariophyceae</taxon>
        <taxon>Bacillariophycidae</taxon>
        <taxon>Bacillariales</taxon>
        <taxon>Bacillariaceae</taxon>
        <taxon>Cylindrotheca</taxon>
    </lineage>
</organism>
<dbReference type="InterPro" id="IPR000719">
    <property type="entry name" value="Prot_kinase_dom"/>
</dbReference>
<proteinExistence type="predicted"/>
<keyword evidence="5" id="KW-1185">Reference proteome</keyword>
<sequence>MTSPQGNSLANVVNNEITASDHPCHESYNEYKSKARQDAVTTVENWDKRKDDWEKLLSDDKPLENDVVNCIQSTLRIKLQEGNADRHAFIAFMEESKRQFDLFNDQQKEIDADFETLGSDKAALQKKISEELASSNIASHATVSGIDGAGQKRKLDKTMEKYKDDSFVMELFKAKVEAEQKSLIDRQGRLKEEQKSLIDRQGRLKAERGELKAERKSLKDRQGKLKAQREKLIVAVQNRVNDIGSRHEKAQGKLDNHASFGNETTVKSHPTLENNAQKNSRSAKQVPEKPSISEVEVKDFLSILTVEKKDRYLEKLEVLADNLVGLISLEAPCTGAGRDCDAREVKEIVAKILDPGFLESASPPCEKKLVVRDWNETAAAQPIVHAIIYRLLGIVNLRHLHVSKEQKTRGKNVTEKDRVMDFLVHEIREHVFHAFPSMIEGIVEVKRCERNPEKDDEQINRAANQVVGNFAKRLRGELNFLGIGVDCDLYGVAVSLSKISAVKASLGGVGTKEVSVLFTKSKPIEFLSQDGLQLLACALRASFNLTGVKCADATLEAKLKLPSYGGEDEMTKISIGQLLGSGAFGIVYPVQQIKSSCHDNSEDPKKYFIKIPISHLALSSLEDEAKTLDKLNKEKTGRSKVPNIPRCEAKCTFDFALNGFQGKTYGLLLNGIIGKAANTLDWNGTCNKQHLPSVMEKVYNTLEAAHNRCVYHLDVRPGNIIVSDKHTSHGKSSTARDVDILVIDWGVALNGDEDFSFRGCVPYAHDELLAIDRTPAKPKEVYDWASLLYTYYHLHEGDLPWNLLMEHGKRVCDTGMRKNVVSKWWWEQKQEDEKEKRCFVEAFAKVLPEEKIA</sequence>
<feature type="region of interest" description="Disordered" evidence="2">
    <location>
        <begin position="1"/>
        <end position="24"/>
    </location>
</feature>
<evidence type="ECO:0000256" key="1">
    <source>
        <dbReference type="SAM" id="Coils"/>
    </source>
</evidence>
<dbReference type="SMART" id="SM00220">
    <property type="entry name" value="S_TKc"/>
    <property type="match status" value="1"/>
</dbReference>
<gene>
    <name evidence="4" type="ORF">CYCCA115_LOCUS16707</name>
</gene>
<evidence type="ECO:0000313" key="5">
    <source>
        <dbReference type="Proteomes" id="UP001295423"/>
    </source>
</evidence>
<evidence type="ECO:0000313" key="4">
    <source>
        <dbReference type="EMBL" id="CAJ1957421.1"/>
    </source>
</evidence>
<dbReference type="AlphaFoldDB" id="A0AAD2PVU1"/>
<reference evidence="4" key="1">
    <citation type="submission" date="2023-08" db="EMBL/GenBank/DDBJ databases">
        <authorList>
            <person name="Audoor S."/>
            <person name="Bilcke G."/>
        </authorList>
    </citation>
    <scope>NUCLEOTIDE SEQUENCE</scope>
</reference>
<evidence type="ECO:0000256" key="2">
    <source>
        <dbReference type="SAM" id="MobiDB-lite"/>
    </source>
</evidence>